<dbReference type="SUPFAM" id="SSF69279">
    <property type="entry name" value="Phage tail proteins"/>
    <property type="match status" value="1"/>
</dbReference>
<reference evidence="2 3" key="1">
    <citation type="submission" date="2018-03" db="EMBL/GenBank/DDBJ databases">
        <title>Aerobic endospore-forming bacteria genome sequencing and assembly.</title>
        <authorList>
            <person name="Cavalcante D.A."/>
            <person name="Driks A."/>
            <person name="Putonti C."/>
            <person name="De-Souza M.T."/>
        </authorList>
    </citation>
    <scope>NUCLEOTIDE SEQUENCE [LARGE SCALE GENOMIC DNA]</scope>
    <source>
        <strain evidence="2 3">SDF0028</strain>
    </source>
</reference>
<sequence>MLQILLENKDGSIWDISEIVTSVNWRTVRVGKAGTLTFTVIRDGLYQAKEFKIEPGSVVSVKYKSSPMFYGYVFELRYDMDDAVQITAYDQIRYLDASDSRVFKGVTAGHIIKQIAADFGLKSGMIADTKYKLPKTLHESKKLLDMIYDVLEQTTMAGYGVYVFYDDFGALTLKHIKDMTVLKAFGDESLMTDFSYGISIDKDTFNQVVLVQDKKELKKSEAYVAQDSSNISKWGLLKYYKKVDEGLNPAQINQILDATIKAKNRPTRTLRIDAIGDLNVRSGCYIHIEIQAVGLRQLMLVDECTHKFDGSDHTMTLELKVI</sequence>
<dbReference type="RefSeq" id="WP_142544003.1">
    <property type="nucleotide sequence ID" value="NZ_SADY01000003.1"/>
</dbReference>
<evidence type="ECO:0000313" key="2">
    <source>
        <dbReference type="EMBL" id="TQR44909.1"/>
    </source>
</evidence>
<accession>A0ABY3AQ46</accession>
<gene>
    <name evidence="2" type="ORF">C7Y44_11335</name>
</gene>
<feature type="domain" description="YqbQ/XkdQ" evidence="1">
    <location>
        <begin position="23"/>
        <end position="320"/>
    </location>
</feature>
<organism evidence="2 3">
    <name type="scientific">Paenibacillus popilliae</name>
    <name type="common">Bacillus popilliae</name>
    <dbReference type="NCBI Taxonomy" id="78057"/>
    <lineage>
        <taxon>Bacteria</taxon>
        <taxon>Bacillati</taxon>
        <taxon>Bacillota</taxon>
        <taxon>Bacilli</taxon>
        <taxon>Bacillales</taxon>
        <taxon>Paenibacillaceae</taxon>
        <taxon>Paenibacillus</taxon>
    </lineage>
</organism>
<evidence type="ECO:0000259" key="1">
    <source>
        <dbReference type="Pfam" id="PF24032"/>
    </source>
</evidence>
<name>A0ABY3AQ46_PAEPP</name>
<keyword evidence="3" id="KW-1185">Reference proteome</keyword>
<dbReference type="Proteomes" id="UP000316208">
    <property type="component" value="Unassembled WGS sequence"/>
</dbReference>
<dbReference type="Pfam" id="PF24032">
    <property type="entry name" value="YQBQ"/>
    <property type="match status" value="1"/>
</dbReference>
<protein>
    <recommendedName>
        <fullName evidence="1">YqbQ/XkdQ domain-containing protein</fullName>
    </recommendedName>
</protein>
<dbReference type="InterPro" id="IPR056937">
    <property type="entry name" value="YqbQ/XkdQ"/>
</dbReference>
<dbReference type="EMBL" id="SADY01000003">
    <property type="protein sequence ID" value="TQR44909.1"/>
    <property type="molecule type" value="Genomic_DNA"/>
</dbReference>
<comment type="caution">
    <text evidence="2">The sequence shown here is derived from an EMBL/GenBank/DDBJ whole genome shotgun (WGS) entry which is preliminary data.</text>
</comment>
<evidence type="ECO:0000313" key="3">
    <source>
        <dbReference type="Proteomes" id="UP000316208"/>
    </source>
</evidence>
<proteinExistence type="predicted"/>